<keyword evidence="9" id="KW-0788">Thiol protease</keyword>
<keyword evidence="14" id="KW-1185">Reference proteome</keyword>
<keyword evidence="4" id="KW-0645">Protease</keyword>
<comment type="similarity">
    <text evidence="2">Belongs to the peptidase C64 family.</text>
</comment>
<accession>A0ABY6KNQ8</accession>
<name>A0ABY6KNQ8_9ARAC</name>
<feature type="compositionally biased region" description="Pro residues" evidence="11">
    <location>
        <begin position="388"/>
        <end position="414"/>
    </location>
</feature>
<evidence type="ECO:0000256" key="2">
    <source>
        <dbReference type="ARBA" id="ARBA00005865"/>
    </source>
</evidence>
<comment type="catalytic activity">
    <reaction evidence="1">
        <text>Thiol-dependent hydrolysis of ester, thioester, amide, peptide and isopeptide bonds formed by the C-terminal Gly of ubiquitin (a 76-residue protein attached to proteins as an intracellular targeting signal).</text>
        <dbReference type="EC" id="3.4.19.12"/>
    </reaction>
</comment>
<feature type="compositionally biased region" description="Basic and acidic residues" evidence="11">
    <location>
        <begin position="458"/>
        <end position="468"/>
    </location>
</feature>
<proteinExistence type="inferred from homology"/>
<keyword evidence="5" id="KW-0479">Metal-binding</keyword>
<evidence type="ECO:0000256" key="3">
    <source>
        <dbReference type="ARBA" id="ARBA00012759"/>
    </source>
</evidence>
<evidence type="ECO:0000256" key="9">
    <source>
        <dbReference type="ARBA" id="ARBA00022807"/>
    </source>
</evidence>
<evidence type="ECO:0000256" key="7">
    <source>
        <dbReference type="ARBA" id="ARBA00022786"/>
    </source>
</evidence>
<dbReference type="Proteomes" id="UP001235939">
    <property type="component" value="Chromosome 07"/>
</dbReference>
<feature type="region of interest" description="Disordered" evidence="11">
    <location>
        <begin position="519"/>
        <end position="552"/>
    </location>
</feature>
<gene>
    <name evidence="13" type="ORF">LAZ67_7000935</name>
</gene>
<evidence type="ECO:0000256" key="11">
    <source>
        <dbReference type="SAM" id="MobiDB-lite"/>
    </source>
</evidence>
<dbReference type="Pfam" id="PF02338">
    <property type="entry name" value="OTU"/>
    <property type="match status" value="1"/>
</dbReference>
<feature type="compositionally biased region" description="Low complexity" evidence="11">
    <location>
        <begin position="14"/>
        <end position="25"/>
    </location>
</feature>
<evidence type="ECO:0000256" key="8">
    <source>
        <dbReference type="ARBA" id="ARBA00022801"/>
    </source>
</evidence>
<evidence type="ECO:0000256" key="10">
    <source>
        <dbReference type="ARBA" id="ARBA00022833"/>
    </source>
</evidence>
<dbReference type="EMBL" id="CP092869">
    <property type="protein sequence ID" value="UYV69841.1"/>
    <property type="molecule type" value="Genomic_DNA"/>
</dbReference>
<organism evidence="13 14">
    <name type="scientific">Cordylochernes scorpioides</name>
    <dbReference type="NCBI Taxonomy" id="51811"/>
    <lineage>
        <taxon>Eukaryota</taxon>
        <taxon>Metazoa</taxon>
        <taxon>Ecdysozoa</taxon>
        <taxon>Arthropoda</taxon>
        <taxon>Chelicerata</taxon>
        <taxon>Arachnida</taxon>
        <taxon>Pseudoscorpiones</taxon>
        <taxon>Cheliferoidea</taxon>
        <taxon>Chernetidae</taxon>
        <taxon>Cordylochernes</taxon>
    </lineage>
</organism>
<evidence type="ECO:0000256" key="6">
    <source>
        <dbReference type="ARBA" id="ARBA00022771"/>
    </source>
</evidence>
<reference evidence="13 14" key="1">
    <citation type="submission" date="2022-01" db="EMBL/GenBank/DDBJ databases">
        <title>A chromosomal length assembly of Cordylochernes scorpioides.</title>
        <authorList>
            <person name="Zeh D."/>
            <person name="Zeh J."/>
        </authorList>
    </citation>
    <scope>NUCLEOTIDE SEQUENCE [LARGE SCALE GENOMIC DNA]</scope>
    <source>
        <strain evidence="13">IN4F17</strain>
        <tissue evidence="13">Whole Body</tissue>
    </source>
</reference>
<evidence type="ECO:0000313" key="13">
    <source>
        <dbReference type="EMBL" id="UYV69841.1"/>
    </source>
</evidence>
<evidence type="ECO:0000256" key="4">
    <source>
        <dbReference type="ARBA" id="ARBA00022670"/>
    </source>
</evidence>
<dbReference type="InterPro" id="IPR051346">
    <property type="entry name" value="OTU_Deubiquitinase"/>
</dbReference>
<keyword evidence="6" id="KW-0863">Zinc-finger</keyword>
<evidence type="ECO:0000313" key="14">
    <source>
        <dbReference type="Proteomes" id="UP001235939"/>
    </source>
</evidence>
<keyword evidence="10" id="KW-0862">Zinc</keyword>
<feature type="region of interest" description="Disordered" evidence="11">
    <location>
        <begin position="1"/>
        <end position="31"/>
    </location>
</feature>
<feature type="domain" description="OTU" evidence="12">
    <location>
        <begin position="157"/>
        <end position="315"/>
    </location>
</feature>
<dbReference type="PANTHER" id="PTHR13367:SF27">
    <property type="entry name" value="OTU DOMAIN-CONTAINING PROTEIN"/>
    <property type="match status" value="1"/>
</dbReference>
<sequence length="566" mass="61500">MSACDTAVKPAAETGGPDSSPTSPSLKEDFDDVSGLSKRLTRGISRATDNVTLVSRARSELAQGLWRSGSDGREEALDTPVFTFTLPDFSIYPSDFREFLERDLIETSTLVSLESAGEKTQLVGGERHLSEAVAPCHFWGRQLSPARCLLGVVLGAGMWGFHDRLLTLRKALHSALSQRSDLFYRRWRWQTEKQHKEAGLELSEAEWESEWAGVVRMASTEPRPGRTGSGTGGAVAGGGRLRGADVYESLEEIHVLGLSHILRRPILVVADTLLRDAAGQPFAPIPFGGLYLPLEVPPAECHRSPLCLTYDAAHFSALVAMDNEGYVDKAPLLPAAVPLMGPDLKLLPLQFAVDPGPEVQWGGEQPPSLTEQDRLGLMKEYLDVIELPLPPESPTPTLPPPVPTPTPPPPPAVPARPSGRLHTVARHFSSLGRSMSKKIKKNFGHMVAKRTNSFKVGKLEKPQEDKKSATLPTAATRVEPPAPKKPVVLLAAVIHTEKRHEYQQDMIRNYLNSARSRFLRERESRQRPAAAPTVGPPQCVSPGCPQPGSASTGYLCSSCHAKQAAA</sequence>
<evidence type="ECO:0000259" key="12">
    <source>
        <dbReference type="Pfam" id="PF02338"/>
    </source>
</evidence>
<evidence type="ECO:0000256" key="5">
    <source>
        <dbReference type="ARBA" id="ARBA00022723"/>
    </source>
</evidence>
<evidence type="ECO:0000256" key="1">
    <source>
        <dbReference type="ARBA" id="ARBA00000707"/>
    </source>
</evidence>
<dbReference type="InterPro" id="IPR003323">
    <property type="entry name" value="OTU_dom"/>
</dbReference>
<protein>
    <recommendedName>
        <fullName evidence="3">ubiquitinyl hydrolase 1</fullName>
        <ecNumber evidence="3">3.4.19.12</ecNumber>
    </recommendedName>
</protein>
<dbReference type="PANTHER" id="PTHR13367">
    <property type="entry name" value="UBIQUITIN THIOESTERASE"/>
    <property type="match status" value="1"/>
</dbReference>
<keyword evidence="8" id="KW-0378">Hydrolase</keyword>
<feature type="region of interest" description="Disordered" evidence="11">
    <location>
        <begin position="388"/>
        <end position="418"/>
    </location>
</feature>
<keyword evidence="7" id="KW-0833">Ubl conjugation pathway</keyword>
<feature type="region of interest" description="Disordered" evidence="11">
    <location>
        <begin position="458"/>
        <end position="480"/>
    </location>
</feature>
<dbReference type="EC" id="3.4.19.12" evidence="3"/>